<keyword evidence="2" id="KW-0539">Nucleus</keyword>
<dbReference type="Proteomes" id="UP000663888">
    <property type="component" value="Unassembled WGS sequence"/>
</dbReference>
<dbReference type="InterPro" id="IPR001138">
    <property type="entry name" value="Zn2Cys6_DnaBD"/>
</dbReference>
<dbReference type="PANTHER" id="PTHR37534">
    <property type="entry name" value="TRANSCRIPTIONAL ACTIVATOR PROTEIN UGA3"/>
    <property type="match status" value="1"/>
</dbReference>
<dbReference type="AlphaFoldDB" id="A0A8H2XM86"/>
<dbReference type="Pfam" id="PF00172">
    <property type="entry name" value="Zn_clus"/>
    <property type="match status" value="1"/>
</dbReference>
<dbReference type="InterPro" id="IPR036864">
    <property type="entry name" value="Zn2-C6_fun-type_DNA-bd_sf"/>
</dbReference>
<dbReference type="PROSITE" id="PS50048">
    <property type="entry name" value="ZN2_CY6_FUNGAL_2"/>
    <property type="match status" value="1"/>
</dbReference>
<dbReference type="CDD" id="cd00067">
    <property type="entry name" value="GAL4"/>
    <property type="match status" value="1"/>
</dbReference>
<feature type="domain" description="Zn(2)-C6 fungal-type" evidence="4">
    <location>
        <begin position="31"/>
        <end position="61"/>
    </location>
</feature>
<comment type="caution">
    <text evidence="5">The sequence shown here is derived from an EMBL/GenBank/DDBJ whole genome shotgun (WGS) entry which is preliminary data.</text>
</comment>
<evidence type="ECO:0000313" key="5">
    <source>
        <dbReference type="EMBL" id="CAE6430396.1"/>
    </source>
</evidence>
<sequence>MGLSQPYFGSTSNPFTLTNVVSPMLNASNAGCVNCRARNKKCDLTRGPNGCRRCDRAGIECGGYLETGSRAPRLKHSSRGTHGNHPGPINQDGITLPIGHSAPNQPSRLAEKGFTIPTLDDRELIPDSLDRRSDISYPTRYTNLSSYPTVPHGQLLMHPAGRAHGLSTGRDTGSIVQMPTPPFESTMSIGAPRTRPGGPMTPGQASLFDSLFSLANDSPVLPHTPDSPGLNVILCHSTEGESSADIILRQTSASDPQSELIVNQSEELENNGPEDRELSLVPVELLDELALDREVESNVMSFVAHSFMLWIRNFIFESTRAISFARETIVRGRMFGKESHQRLILVAKTVFTLSKSTDYDLTHFTTLYKLLTKGVLEVRACRDLTREAAMKAMESCHELLSMTCKVESLANVLNLMHLYAPVFRRACPEPSGLVNLPRRLTAPEVSLKYYATFDVLLSTITHRPMSFRYDLELLSAEDEALLHEDDKPGMRWSIGIPARLVVALARINSLLEDYGSFVDQEVVRELEREIEAWKPVISYSPGEDPALGIGRLMVQESWRLAGYIYLYMSLCGANTNDARVVKAQKQFMGLLESVKARRNPDLFLVLPILIIHIDWYWNLFRC</sequence>
<dbReference type="InterPro" id="IPR021858">
    <property type="entry name" value="Fun_TF"/>
</dbReference>
<dbReference type="Pfam" id="PF11951">
    <property type="entry name" value="Fungal_trans_2"/>
    <property type="match status" value="1"/>
</dbReference>
<dbReference type="SUPFAM" id="SSF57701">
    <property type="entry name" value="Zn2/Cys6 DNA-binding domain"/>
    <property type="match status" value="1"/>
</dbReference>
<name>A0A8H2XM86_9AGAM</name>
<protein>
    <recommendedName>
        <fullName evidence="4">Zn(2)-C6 fungal-type domain-containing protein</fullName>
    </recommendedName>
</protein>
<dbReference type="SMART" id="SM00066">
    <property type="entry name" value="GAL4"/>
    <property type="match status" value="1"/>
</dbReference>
<dbReference type="GO" id="GO:0000981">
    <property type="term" value="F:DNA-binding transcription factor activity, RNA polymerase II-specific"/>
    <property type="evidence" value="ECO:0007669"/>
    <property type="project" value="InterPro"/>
</dbReference>
<gene>
    <name evidence="5" type="ORF">RDB_LOCUS34636</name>
</gene>
<dbReference type="GO" id="GO:0000976">
    <property type="term" value="F:transcription cis-regulatory region binding"/>
    <property type="evidence" value="ECO:0007669"/>
    <property type="project" value="TreeGrafter"/>
</dbReference>
<evidence type="ECO:0000313" key="6">
    <source>
        <dbReference type="Proteomes" id="UP000663888"/>
    </source>
</evidence>
<evidence type="ECO:0000259" key="4">
    <source>
        <dbReference type="PROSITE" id="PS50048"/>
    </source>
</evidence>
<dbReference type="EMBL" id="CAJMWX010000793">
    <property type="protein sequence ID" value="CAE6430396.1"/>
    <property type="molecule type" value="Genomic_DNA"/>
</dbReference>
<dbReference type="GO" id="GO:0045944">
    <property type="term" value="P:positive regulation of transcription by RNA polymerase II"/>
    <property type="evidence" value="ECO:0007669"/>
    <property type="project" value="TreeGrafter"/>
</dbReference>
<evidence type="ECO:0000256" key="1">
    <source>
        <dbReference type="ARBA" id="ARBA00004123"/>
    </source>
</evidence>
<proteinExistence type="predicted"/>
<organism evidence="5 6">
    <name type="scientific">Rhizoctonia solani</name>
    <dbReference type="NCBI Taxonomy" id="456999"/>
    <lineage>
        <taxon>Eukaryota</taxon>
        <taxon>Fungi</taxon>
        <taxon>Dikarya</taxon>
        <taxon>Basidiomycota</taxon>
        <taxon>Agaricomycotina</taxon>
        <taxon>Agaricomycetes</taxon>
        <taxon>Cantharellales</taxon>
        <taxon>Ceratobasidiaceae</taxon>
        <taxon>Rhizoctonia</taxon>
    </lineage>
</organism>
<evidence type="ECO:0000256" key="2">
    <source>
        <dbReference type="ARBA" id="ARBA00023242"/>
    </source>
</evidence>
<reference evidence="5" key="1">
    <citation type="submission" date="2021-01" db="EMBL/GenBank/DDBJ databases">
        <authorList>
            <person name="Kaushik A."/>
        </authorList>
    </citation>
    <scope>NUCLEOTIDE SEQUENCE</scope>
    <source>
        <strain evidence="5">AG4-R118</strain>
    </source>
</reference>
<dbReference type="GO" id="GO:0005634">
    <property type="term" value="C:nucleus"/>
    <property type="evidence" value="ECO:0007669"/>
    <property type="project" value="UniProtKB-SubCell"/>
</dbReference>
<accession>A0A8H2XM86</accession>
<evidence type="ECO:0000256" key="3">
    <source>
        <dbReference type="SAM" id="MobiDB-lite"/>
    </source>
</evidence>
<comment type="subcellular location">
    <subcellularLocation>
        <location evidence="1">Nucleus</location>
    </subcellularLocation>
</comment>
<feature type="region of interest" description="Disordered" evidence="3">
    <location>
        <begin position="69"/>
        <end position="108"/>
    </location>
</feature>
<dbReference type="GO" id="GO:0008270">
    <property type="term" value="F:zinc ion binding"/>
    <property type="evidence" value="ECO:0007669"/>
    <property type="project" value="InterPro"/>
</dbReference>
<dbReference type="PANTHER" id="PTHR37534:SF7">
    <property type="entry name" value="TRANSCRIPTIONAL ACTIVATOR PROTEIN UGA3"/>
    <property type="match status" value="1"/>
</dbReference>